<dbReference type="STRING" id="1890683.A0A427YW04"/>
<evidence type="ECO:0000313" key="10">
    <source>
        <dbReference type="Proteomes" id="UP000279259"/>
    </source>
</evidence>
<feature type="region of interest" description="Disordered" evidence="6">
    <location>
        <begin position="34"/>
        <end position="53"/>
    </location>
</feature>
<protein>
    <recommendedName>
        <fullName evidence="2">2-dehydropantoate 2-reductase</fullName>
        <ecNumber evidence="2">1.1.1.169</ecNumber>
    </recommendedName>
    <alternativeName>
        <fullName evidence="5">Ketopantoate reductase</fullName>
    </alternativeName>
</protein>
<feature type="region of interest" description="Disordered" evidence="6">
    <location>
        <begin position="58"/>
        <end position="88"/>
    </location>
</feature>
<keyword evidence="3" id="KW-0521">NADP</keyword>
<dbReference type="PANTHER" id="PTHR43765:SF2">
    <property type="entry name" value="2-DEHYDROPANTOATE 2-REDUCTASE"/>
    <property type="match status" value="1"/>
</dbReference>
<accession>A0A427YW04</accession>
<evidence type="ECO:0000256" key="6">
    <source>
        <dbReference type="SAM" id="MobiDB-lite"/>
    </source>
</evidence>
<dbReference type="Proteomes" id="UP000279259">
    <property type="component" value="Unassembled WGS sequence"/>
</dbReference>
<dbReference type="InterPro" id="IPR008927">
    <property type="entry name" value="6-PGluconate_DH-like_C_sf"/>
</dbReference>
<evidence type="ECO:0000313" key="9">
    <source>
        <dbReference type="EMBL" id="RSH95262.1"/>
    </source>
</evidence>
<dbReference type="NCBIfam" id="TIGR00745">
    <property type="entry name" value="apbA_panE"/>
    <property type="match status" value="1"/>
</dbReference>
<comment type="similarity">
    <text evidence="1">Belongs to the ketopantoate reductase family.</text>
</comment>
<evidence type="ECO:0000256" key="1">
    <source>
        <dbReference type="ARBA" id="ARBA00007870"/>
    </source>
</evidence>
<dbReference type="InterPro" id="IPR013752">
    <property type="entry name" value="KPA_reductase"/>
</dbReference>
<dbReference type="GO" id="GO:0005739">
    <property type="term" value="C:mitochondrion"/>
    <property type="evidence" value="ECO:0007669"/>
    <property type="project" value="TreeGrafter"/>
</dbReference>
<evidence type="ECO:0000256" key="4">
    <source>
        <dbReference type="ARBA" id="ARBA00023002"/>
    </source>
</evidence>
<evidence type="ECO:0000256" key="2">
    <source>
        <dbReference type="ARBA" id="ARBA00013014"/>
    </source>
</evidence>
<comment type="caution">
    <text evidence="9">The sequence shown here is derived from an EMBL/GenBank/DDBJ whole genome shotgun (WGS) entry which is preliminary data.</text>
</comment>
<sequence>MRFHVLGVGSIGTLISHHLRLANASAPISLIVRKGTANPPPKPRDDAPIWLSVQRANQRSTSKGFDIEKYDERRRPQPPDPSRDDINADAVAGPIDSLVVCLKTHATLPAVRTLAHRLSPNSVITLLQNGMGVYDQLCSVLFPDPETRPHFVIGTTTHGVTFTKHFGVVQHRSKLGDGEIRWGVAPDPRGEVDLEQPSSTPTPTPNLDNLRTTLETLLSMRSLSPSLLPMPHLHHQLLLKLALNATINPLTAILGVGALPNDSLVAAEPGYRLIRLLSAETSAVLTAYLHSLSSPHSPPPDVVRLFSPESLEKRTFALCRATSTNISSMAMDTGRGRETEIDSINGYMISLGVRLGIPTPSHRLVTEMVKFATSVNGLDPMLAGMYRQAVVGAREERREVAREAMTERELSLREREVAVAEGQLKLAVQDKKRELRANSKDSRKAYRAMRMAQKMGRDTSGELVRASVLLYGKASDESGESSVPGEAVAVDVEESEAAHWAGVGSQDFVASKSS</sequence>
<dbReference type="GO" id="GO:0015940">
    <property type="term" value="P:pantothenate biosynthetic process"/>
    <property type="evidence" value="ECO:0007669"/>
    <property type="project" value="InterPro"/>
</dbReference>
<dbReference type="Pfam" id="PF08546">
    <property type="entry name" value="ApbA_C"/>
    <property type="match status" value="1"/>
</dbReference>
<feature type="compositionally biased region" description="Polar residues" evidence="6">
    <location>
        <begin position="196"/>
        <end position="208"/>
    </location>
</feature>
<dbReference type="GO" id="GO:0050661">
    <property type="term" value="F:NADP binding"/>
    <property type="evidence" value="ECO:0007669"/>
    <property type="project" value="TreeGrafter"/>
</dbReference>
<dbReference type="InterPro" id="IPR003710">
    <property type="entry name" value="ApbA"/>
</dbReference>
<organism evidence="9 10">
    <name type="scientific">Saitozyma podzolica</name>
    <dbReference type="NCBI Taxonomy" id="1890683"/>
    <lineage>
        <taxon>Eukaryota</taxon>
        <taxon>Fungi</taxon>
        <taxon>Dikarya</taxon>
        <taxon>Basidiomycota</taxon>
        <taxon>Agaricomycotina</taxon>
        <taxon>Tremellomycetes</taxon>
        <taxon>Tremellales</taxon>
        <taxon>Trimorphomycetaceae</taxon>
        <taxon>Saitozyma</taxon>
    </lineage>
</organism>
<dbReference type="Gene3D" id="3.40.50.720">
    <property type="entry name" value="NAD(P)-binding Rossmann-like Domain"/>
    <property type="match status" value="1"/>
</dbReference>
<dbReference type="AlphaFoldDB" id="A0A427YW04"/>
<dbReference type="InterPro" id="IPR036291">
    <property type="entry name" value="NAD(P)-bd_dom_sf"/>
</dbReference>
<keyword evidence="4" id="KW-0560">Oxidoreductase</keyword>
<feature type="domain" description="Ketopantoate reductase N-terminal" evidence="7">
    <location>
        <begin position="55"/>
        <end position="183"/>
    </location>
</feature>
<feature type="domain" description="Ketopantoate reductase C-terminal" evidence="8">
    <location>
        <begin position="235"/>
        <end position="371"/>
    </location>
</feature>
<evidence type="ECO:0000256" key="5">
    <source>
        <dbReference type="ARBA" id="ARBA00032024"/>
    </source>
</evidence>
<dbReference type="SUPFAM" id="SSF48179">
    <property type="entry name" value="6-phosphogluconate dehydrogenase C-terminal domain-like"/>
    <property type="match status" value="1"/>
</dbReference>
<dbReference type="EMBL" id="RSCD01000001">
    <property type="protein sequence ID" value="RSH95262.1"/>
    <property type="molecule type" value="Genomic_DNA"/>
</dbReference>
<dbReference type="GO" id="GO:0008677">
    <property type="term" value="F:2-dehydropantoate 2-reductase activity"/>
    <property type="evidence" value="ECO:0007669"/>
    <property type="project" value="UniProtKB-EC"/>
</dbReference>
<dbReference type="InterPro" id="IPR013328">
    <property type="entry name" value="6PGD_dom2"/>
</dbReference>
<evidence type="ECO:0000259" key="8">
    <source>
        <dbReference type="Pfam" id="PF08546"/>
    </source>
</evidence>
<feature type="region of interest" description="Disordered" evidence="6">
    <location>
        <begin position="186"/>
        <end position="208"/>
    </location>
</feature>
<gene>
    <name evidence="9" type="primary">PAN5</name>
    <name evidence="9" type="ORF">EHS25_000348</name>
</gene>
<reference evidence="9 10" key="1">
    <citation type="submission" date="2018-11" db="EMBL/GenBank/DDBJ databases">
        <title>Genome sequence of Saitozyma podzolica DSM 27192.</title>
        <authorList>
            <person name="Aliyu H."/>
            <person name="Gorte O."/>
            <person name="Ochsenreither K."/>
        </authorList>
    </citation>
    <scope>NUCLEOTIDE SEQUENCE [LARGE SCALE GENOMIC DNA]</scope>
    <source>
        <strain evidence="9 10">DSM 27192</strain>
    </source>
</reference>
<keyword evidence="10" id="KW-1185">Reference proteome</keyword>
<evidence type="ECO:0000256" key="3">
    <source>
        <dbReference type="ARBA" id="ARBA00022857"/>
    </source>
</evidence>
<feature type="compositionally biased region" description="Basic and acidic residues" evidence="6">
    <location>
        <begin position="65"/>
        <end position="86"/>
    </location>
</feature>
<dbReference type="Pfam" id="PF02558">
    <property type="entry name" value="ApbA"/>
    <property type="match status" value="1"/>
</dbReference>
<evidence type="ECO:0000259" key="7">
    <source>
        <dbReference type="Pfam" id="PF02558"/>
    </source>
</evidence>
<proteinExistence type="inferred from homology"/>
<dbReference type="InterPro" id="IPR050838">
    <property type="entry name" value="Ketopantoate_reductase"/>
</dbReference>
<dbReference type="OrthoDB" id="73846at2759"/>
<dbReference type="InterPro" id="IPR013332">
    <property type="entry name" value="KPR_N"/>
</dbReference>
<name>A0A427YW04_9TREE</name>
<dbReference type="EC" id="1.1.1.169" evidence="2"/>
<dbReference type="PANTHER" id="PTHR43765">
    <property type="entry name" value="2-DEHYDROPANTOATE 2-REDUCTASE-RELATED"/>
    <property type="match status" value="1"/>
</dbReference>
<dbReference type="SUPFAM" id="SSF51735">
    <property type="entry name" value="NAD(P)-binding Rossmann-fold domains"/>
    <property type="match status" value="1"/>
</dbReference>
<dbReference type="Gene3D" id="1.10.1040.10">
    <property type="entry name" value="N-(1-d-carboxylethyl)-l-norvaline Dehydrogenase, domain 2"/>
    <property type="match status" value="1"/>
</dbReference>